<dbReference type="KEGG" id="egl:EGR_09792"/>
<evidence type="ECO:0000313" key="6">
    <source>
        <dbReference type="EMBL" id="EUB55355.1"/>
    </source>
</evidence>
<dbReference type="OrthoDB" id="446635at2759"/>
<gene>
    <name evidence="6" type="ORF">EGR_09792</name>
</gene>
<feature type="compositionally biased region" description="Low complexity" evidence="4">
    <location>
        <begin position="203"/>
        <end position="212"/>
    </location>
</feature>
<keyword evidence="7" id="KW-1185">Reference proteome</keyword>
<dbReference type="STRING" id="6210.W6U2L4"/>
<dbReference type="Pfam" id="PF09745">
    <property type="entry name" value="NSRP1_N"/>
    <property type="match status" value="1"/>
</dbReference>
<evidence type="ECO:0000256" key="4">
    <source>
        <dbReference type="SAM" id="MobiDB-lite"/>
    </source>
</evidence>
<feature type="coiled-coil region" evidence="3">
    <location>
        <begin position="121"/>
        <end position="177"/>
    </location>
</feature>
<evidence type="ECO:0000259" key="5">
    <source>
        <dbReference type="Pfam" id="PF09745"/>
    </source>
</evidence>
<accession>W6U2L4</accession>
<dbReference type="Proteomes" id="UP000019149">
    <property type="component" value="Unassembled WGS sequence"/>
</dbReference>
<dbReference type="OMA" id="THRERAN"/>
<keyword evidence="2 3" id="KW-0175">Coiled coil</keyword>
<proteinExistence type="inferred from homology"/>
<dbReference type="AlphaFoldDB" id="W6U2L4"/>
<dbReference type="InterPro" id="IPR042816">
    <property type="entry name" value="Nsrp1"/>
</dbReference>
<name>W6U2L4_ECHGR</name>
<dbReference type="GeneID" id="36345507"/>
<feature type="region of interest" description="Disordered" evidence="4">
    <location>
        <begin position="195"/>
        <end position="257"/>
    </location>
</feature>
<dbReference type="CTD" id="36345507"/>
<dbReference type="RefSeq" id="XP_024346551.1">
    <property type="nucleotide sequence ID" value="XM_024499041.1"/>
</dbReference>
<dbReference type="EMBL" id="APAU02000167">
    <property type="protein sequence ID" value="EUB55355.1"/>
    <property type="molecule type" value="Genomic_DNA"/>
</dbReference>
<organism evidence="6 7">
    <name type="scientific">Echinococcus granulosus</name>
    <name type="common">Hydatid tapeworm</name>
    <dbReference type="NCBI Taxonomy" id="6210"/>
    <lineage>
        <taxon>Eukaryota</taxon>
        <taxon>Metazoa</taxon>
        <taxon>Spiralia</taxon>
        <taxon>Lophotrochozoa</taxon>
        <taxon>Platyhelminthes</taxon>
        <taxon>Cestoda</taxon>
        <taxon>Eucestoda</taxon>
        <taxon>Cyclophyllidea</taxon>
        <taxon>Taeniidae</taxon>
        <taxon>Echinococcus</taxon>
        <taxon>Echinococcus granulosus group</taxon>
    </lineage>
</organism>
<feature type="compositionally biased region" description="Polar residues" evidence="4">
    <location>
        <begin position="213"/>
        <end position="222"/>
    </location>
</feature>
<feature type="compositionally biased region" description="Basic and acidic residues" evidence="4">
    <location>
        <begin position="223"/>
        <end position="233"/>
    </location>
</feature>
<feature type="domain" description="Nuclear speckle splicing regulatory protein 1 N-terminal" evidence="5">
    <location>
        <begin position="68"/>
        <end position="185"/>
    </location>
</feature>
<evidence type="ECO:0000313" key="7">
    <source>
        <dbReference type="Proteomes" id="UP000019149"/>
    </source>
</evidence>
<protein>
    <submittedName>
        <fullName evidence="6">Coiled-coil domain-containing protein</fullName>
    </submittedName>
</protein>
<dbReference type="PANTHER" id="PTHR31938:SF4">
    <property type="entry name" value="NUCLEAR SPECKLE SPLICING REGULATORY PROTEIN 1"/>
    <property type="match status" value="1"/>
</dbReference>
<dbReference type="GO" id="GO:0000381">
    <property type="term" value="P:regulation of alternative mRNA splicing, via spliceosome"/>
    <property type="evidence" value="ECO:0007669"/>
    <property type="project" value="InterPro"/>
</dbReference>
<evidence type="ECO:0000256" key="3">
    <source>
        <dbReference type="SAM" id="Coils"/>
    </source>
</evidence>
<reference evidence="6 7" key="1">
    <citation type="journal article" date="2013" name="Nat. Genet.">
        <title>The genome of the hydatid tapeworm Echinococcus granulosus.</title>
        <authorList>
            <person name="Zheng H."/>
            <person name="Zhang W."/>
            <person name="Zhang L."/>
            <person name="Zhang Z."/>
            <person name="Li J."/>
            <person name="Lu G."/>
            <person name="Zhu Y."/>
            <person name="Wang Y."/>
            <person name="Huang Y."/>
            <person name="Liu J."/>
            <person name="Kang H."/>
            <person name="Chen J."/>
            <person name="Wang L."/>
            <person name="Chen A."/>
            <person name="Yu S."/>
            <person name="Gao Z."/>
            <person name="Jin L."/>
            <person name="Gu W."/>
            <person name="Wang Z."/>
            <person name="Zhao L."/>
            <person name="Shi B."/>
            <person name="Wen H."/>
            <person name="Lin R."/>
            <person name="Jones M.K."/>
            <person name="Brejova B."/>
            <person name="Vinar T."/>
            <person name="Zhao G."/>
            <person name="McManus D.P."/>
            <person name="Chen Z."/>
            <person name="Zhou Y."/>
            <person name="Wang S."/>
        </authorList>
    </citation>
    <scope>NUCLEOTIDE SEQUENCE [LARGE SCALE GENOMIC DNA]</scope>
</reference>
<comment type="similarity">
    <text evidence="1">Belongs to the NSRP1 family.</text>
</comment>
<sequence length="267" mass="30376">MSLDSVSGKKYGLIIPSKRPTKEPIRINPAENAFAAESDEEEDAKFKQPNFDVKMETIKASLRKTTKINLEKALEEDASVFQYDEVYDEISREKDQKLLQKSLPSARKSKYVGKLLQASAVRKLEKELLTERKAQRELEAEQEKYGDKESFVTGAYKKKMAELRELVERRREEEAREEVMDVTKQDGLGGFYRYMFQQKTASRRTPSPTSTSFGTLKPQTGSSEKDITAERSSSRTQKSSPPRHRREDEVCTTPGLDNCALCGGLQT</sequence>
<dbReference type="InterPro" id="IPR018612">
    <property type="entry name" value="NSRP1_N"/>
</dbReference>
<evidence type="ECO:0000256" key="1">
    <source>
        <dbReference type="ARBA" id="ARBA00010126"/>
    </source>
</evidence>
<evidence type="ECO:0000256" key="2">
    <source>
        <dbReference type="ARBA" id="ARBA00023054"/>
    </source>
</evidence>
<dbReference type="PANTHER" id="PTHR31938">
    <property type="entry name" value="NUCLEAR SPECKLE SPLICING REGULATORY PROTEIN 1"/>
    <property type="match status" value="1"/>
</dbReference>
<comment type="caution">
    <text evidence="6">The sequence shown here is derived from an EMBL/GenBank/DDBJ whole genome shotgun (WGS) entry which is preliminary data.</text>
</comment>